<comment type="caution">
    <text evidence="10">The sequence shown here is derived from an EMBL/GenBank/DDBJ whole genome shotgun (WGS) entry which is preliminary data.</text>
</comment>
<dbReference type="Proteomes" id="UP001239167">
    <property type="component" value="Unassembled WGS sequence"/>
</dbReference>
<dbReference type="Pfam" id="PF02321">
    <property type="entry name" value="OEP"/>
    <property type="match status" value="2"/>
</dbReference>
<keyword evidence="9" id="KW-0732">Signal</keyword>
<evidence type="ECO:0000256" key="9">
    <source>
        <dbReference type="SAM" id="SignalP"/>
    </source>
</evidence>
<feature type="signal peptide" evidence="9">
    <location>
        <begin position="1"/>
        <end position="27"/>
    </location>
</feature>
<evidence type="ECO:0000256" key="7">
    <source>
        <dbReference type="ARBA" id="ARBA00023237"/>
    </source>
</evidence>
<evidence type="ECO:0000256" key="8">
    <source>
        <dbReference type="SAM" id="Coils"/>
    </source>
</evidence>
<dbReference type="PANTHER" id="PTHR30026:SF20">
    <property type="entry name" value="OUTER MEMBRANE PROTEIN TOLC"/>
    <property type="match status" value="1"/>
</dbReference>
<dbReference type="SUPFAM" id="SSF56954">
    <property type="entry name" value="Outer membrane efflux proteins (OEP)"/>
    <property type="match status" value="1"/>
</dbReference>
<keyword evidence="4" id="KW-1134">Transmembrane beta strand</keyword>
<organism evidence="10 11">
    <name type="scientific">Pectinatus haikarae</name>
    <dbReference type="NCBI Taxonomy" id="349096"/>
    <lineage>
        <taxon>Bacteria</taxon>
        <taxon>Bacillati</taxon>
        <taxon>Bacillota</taxon>
        <taxon>Negativicutes</taxon>
        <taxon>Selenomonadales</taxon>
        <taxon>Selenomonadaceae</taxon>
        <taxon>Pectinatus</taxon>
    </lineage>
</organism>
<name>A0ABT9YC42_9FIRM</name>
<dbReference type="Gene3D" id="1.20.1600.10">
    <property type="entry name" value="Outer membrane efflux proteins (OEP)"/>
    <property type="match status" value="1"/>
</dbReference>
<keyword evidence="5" id="KW-0812">Transmembrane</keyword>
<feature type="chain" id="PRO_5045606066" evidence="9">
    <location>
        <begin position="28"/>
        <end position="428"/>
    </location>
</feature>
<evidence type="ECO:0000313" key="11">
    <source>
        <dbReference type="Proteomes" id="UP001239167"/>
    </source>
</evidence>
<keyword evidence="7" id="KW-0998">Cell outer membrane</keyword>
<evidence type="ECO:0000256" key="2">
    <source>
        <dbReference type="ARBA" id="ARBA00007613"/>
    </source>
</evidence>
<reference evidence="10 11" key="1">
    <citation type="submission" date="2023-07" db="EMBL/GenBank/DDBJ databases">
        <title>Genomic Encyclopedia of Type Strains, Phase IV (KMG-IV): sequencing the most valuable type-strain genomes for metagenomic binning, comparative biology and taxonomic classification.</title>
        <authorList>
            <person name="Goeker M."/>
        </authorList>
    </citation>
    <scope>NUCLEOTIDE SEQUENCE [LARGE SCALE GENOMIC DNA]</scope>
    <source>
        <strain evidence="10 11">DSM 16980</strain>
    </source>
</reference>
<dbReference type="InterPro" id="IPR003423">
    <property type="entry name" value="OMP_efflux"/>
</dbReference>
<dbReference type="InterPro" id="IPR051906">
    <property type="entry name" value="TolC-like"/>
</dbReference>
<comment type="subcellular location">
    <subcellularLocation>
        <location evidence="1">Cell outer membrane</location>
    </subcellularLocation>
</comment>
<keyword evidence="11" id="KW-1185">Reference proteome</keyword>
<dbReference type="EMBL" id="JAUSUE010000027">
    <property type="protein sequence ID" value="MDQ0205035.1"/>
    <property type="molecule type" value="Genomic_DNA"/>
</dbReference>
<sequence>MGGKFTKKVTSLAFALLFLQETTGLCASLSVNEAVAMALQNNLDIKIASTKENQAEANLAATKAQAGVTVSLGSNFSISDGVSDGVSQNFERSNNTSVSVNYPLYSAGKTQLNTDVKEHMLQQSMLNTQRTTENITYNTIKAYYDILEAHKNIGVDQESVDNYGKHLENVQQLYSAGSVPKSDLLRSEVALSDAQQTLIKAQNTLVINELTLKNILKMDKNELLDLTDDFRYIPFDQTLDYCLSYASDNRKDLEQTQLDYEIAKKNVDLAKADYKPTVSASLGTNWSKQPLPSERDHSYTAGISASWDVFDNGLTKANVDAAESALDEAELTLQQETDSIDIEVRQAYLNMRDAEKRFNLTQTAIKQAEEDLFIAQEKYRVGAGIILDVIDAQLALSTARTNHISAQYDYARYKAQLKNAMGLNGENI</sequence>
<evidence type="ECO:0000256" key="6">
    <source>
        <dbReference type="ARBA" id="ARBA00023136"/>
    </source>
</evidence>
<keyword evidence="3" id="KW-0813">Transport</keyword>
<evidence type="ECO:0000256" key="5">
    <source>
        <dbReference type="ARBA" id="ARBA00022692"/>
    </source>
</evidence>
<comment type="similarity">
    <text evidence="2">Belongs to the outer membrane factor (OMF) (TC 1.B.17) family.</text>
</comment>
<dbReference type="RefSeq" id="WP_307225289.1">
    <property type="nucleotide sequence ID" value="NZ_CP116940.1"/>
</dbReference>
<proteinExistence type="inferred from homology"/>
<evidence type="ECO:0000256" key="3">
    <source>
        <dbReference type="ARBA" id="ARBA00022448"/>
    </source>
</evidence>
<gene>
    <name evidence="10" type="ORF">J2S01_002773</name>
</gene>
<feature type="coiled-coil region" evidence="8">
    <location>
        <begin position="319"/>
        <end position="371"/>
    </location>
</feature>
<evidence type="ECO:0000313" key="10">
    <source>
        <dbReference type="EMBL" id="MDQ0205035.1"/>
    </source>
</evidence>
<protein>
    <submittedName>
        <fullName evidence="10">Outer membrane protein TolC</fullName>
    </submittedName>
</protein>
<keyword evidence="6" id="KW-0472">Membrane</keyword>
<dbReference type="PANTHER" id="PTHR30026">
    <property type="entry name" value="OUTER MEMBRANE PROTEIN TOLC"/>
    <property type="match status" value="1"/>
</dbReference>
<evidence type="ECO:0000256" key="4">
    <source>
        <dbReference type="ARBA" id="ARBA00022452"/>
    </source>
</evidence>
<accession>A0ABT9YC42</accession>
<evidence type="ECO:0000256" key="1">
    <source>
        <dbReference type="ARBA" id="ARBA00004442"/>
    </source>
</evidence>
<keyword evidence="8" id="KW-0175">Coiled coil</keyword>